<sequence length="160" mass="17235">MSGVSLEAEEGTSGMARSSAYKLDAGQGERLRFSGADFLVKAAADTTGGAFSIVEEIDPLDTPLHRHANEDEFFYVIEGEHVFRCGDQEFRVGPGGAMFAPRGVPHAHKRVVPRTGRFLTMTSPAGFEGFFRELSAAEASGAAMPEAYAAVSRKYGIDWL</sequence>
<evidence type="ECO:0000313" key="3">
    <source>
        <dbReference type="EMBL" id="PZV35851.1"/>
    </source>
</evidence>
<evidence type="ECO:0000256" key="1">
    <source>
        <dbReference type="SAM" id="MobiDB-lite"/>
    </source>
</evidence>
<organism evidence="3 4">
    <name type="scientific">Mesorhizobium kowhaii</name>
    <dbReference type="NCBI Taxonomy" id="1300272"/>
    <lineage>
        <taxon>Bacteria</taxon>
        <taxon>Pseudomonadati</taxon>
        <taxon>Pseudomonadota</taxon>
        <taxon>Alphaproteobacteria</taxon>
        <taxon>Hyphomicrobiales</taxon>
        <taxon>Phyllobacteriaceae</taxon>
        <taxon>Mesorhizobium</taxon>
    </lineage>
</organism>
<reference evidence="4" key="1">
    <citation type="submission" date="2017-03" db="EMBL/GenBank/DDBJ databases">
        <authorList>
            <person name="Safronova V.I."/>
            <person name="Sazanova A.L."/>
            <person name="Chirak E.R."/>
        </authorList>
    </citation>
    <scope>NUCLEOTIDE SEQUENCE [LARGE SCALE GENOMIC DNA]</scope>
    <source>
        <strain evidence="4">Ach-343</strain>
    </source>
</reference>
<comment type="caution">
    <text evidence="3">The sequence shown here is derived from an EMBL/GenBank/DDBJ whole genome shotgun (WGS) entry which is preliminary data.</text>
</comment>
<dbReference type="Gene3D" id="2.60.120.10">
    <property type="entry name" value="Jelly Rolls"/>
    <property type="match status" value="1"/>
</dbReference>
<gene>
    <name evidence="3" type="ORF">B5V02_24800</name>
</gene>
<name>A0A2W7C0P1_9HYPH</name>
<evidence type="ECO:0000313" key="4">
    <source>
        <dbReference type="Proteomes" id="UP000248616"/>
    </source>
</evidence>
<protein>
    <recommendedName>
        <fullName evidence="2">Cupin type-2 domain-containing protein</fullName>
    </recommendedName>
</protein>
<feature type="region of interest" description="Disordered" evidence="1">
    <location>
        <begin position="1"/>
        <end position="20"/>
    </location>
</feature>
<dbReference type="SUPFAM" id="SSF51182">
    <property type="entry name" value="RmlC-like cupins"/>
    <property type="match status" value="1"/>
</dbReference>
<keyword evidence="4" id="KW-1185">Reference proteome</keyword>
<dbReference type="AlphaFoldDB" id="A0A2W7C0P1"/>
<feature type="domain" description="Cupin type-2" evidence="2">
    <location>
        <begin position="61"/>
        <end position="118"/>
    </location>
</feature>
<dbReference type="InterPro" id="IPR011051">
    <property type="entry name" value="RmlC_Cupin_sf"/>
</dbReference>
<dbReference type="InterPro" id="IPR014710">
    <property type="entry name" value="RmlC-like_jellyroll"/>
</dbReference>
<dbReference type="InterPro" id="IPR013096">
    <property type="entry name" value="Cupin_2"/>
</dbReference>
<dbReference type="PANTHER" id="PTHR36440">
    <property type="entry name" value="PUTATIVE (AFU_ORTHOLOGUE AFUA_8G07350)-RELATED"/>
    <property type="match status" value="1"/>
</dbReference>
<accession>A0A2W7C0P1</accession>
<dbReference type="PANTHER" id="PTHR36440:SF1">
    <property type="entry name" value="PUTATIVE (AFU_ORTHOLOGUE AFUA_8G07350)-RELATED"/>
    <property type="match status" value="1"/>
</dbReference>
<dbReference type="Proteomes" id="UP000248616">
    <property type="component" value="Unassembled WGS sequence"/>
</dbReference>
<evidence type="ECO:0000259" key="2">
    <source>
        <dbReference type="Pfam" id="PF07883"/>
    </source>
</evidence>
<dbReference type="InterPro" id="IPR053146">
    <property type="entry name" value="QDO-like"/>
</dbReference>
<proteinExistence type="predicted"/>
<dbReference type="Pfam" id="PF07883">
    <property type="entry name" value="Cupin_2"/>
    <property type="match status" value="1"/>
</dbReference>
<dbReference type="EMBL" id="MZXV01000055">
    <property type="protein sequence ID" value="PZV35851.1"/>
    <property type="molecule type" value="Genomic_DNA"/>
</dbReference>